<dbReference type="Gene3D" id="2.60.40.10">
    <property type="entry name" value="Immunoglobulins"/>
    <property type="match status" value="2"/>
</dbReference>
<dbReference type="InterPro" id="IPR036116">
    <property type="entry name" value="FN3_sf"/>
</dbReference>
<organism evidence="10 11">
    <name type="scientific">Mesorhabditis belari</name>
    <dbReference type="NCBI Taxonomy" id="2138241"/>
    <lineage>
        <taxon>Eukaryota</taxon>
        <taxon>Metazoa</taxon>
        <taxon>Ecdysozoa</taxon>
        <taxon>Nematoda</taxon>
        <taxon>Chromadorea</taxon>
        <taxon>Rhabditida</taxon>
        <taxon>Rhabditina</taxon>
        <taxon>Rhabditomorpha</taxon>
        <taxon>Rhabditoidea</taxon>
        <taxon>Rhabditidae</taxon>
        <taxon>Mesorhabditinae</taxon>
        <taxon>Mesorhabditis</taxon>
    </lineage>
</organism>
<evidence type="ECO:0000256" key="1">
    <source>
        <dbReference type="ARBA" id="ARBA00004123"/>
    </source>
</evidence>
<dbReference type="CDD" id="cd00063">
    <property type="entry name" value="FN3"/>
    <property type="match status" value="2"/>
</dbReference>
<feature type="domain" description="Fibronectin type-III" evidence="9">
    <location>
        <begin position="915"/>
        <end position="1012"/>
    </location>
</feature>
<dbReference type="InterPro" id="IPR003961">
    <property type="entry name" value="FN3_dom"/>
</dbReference>
<dbReference type="WBParaSite" id="MBELARI_LOCUS5686">
    <property type="protein sequence ID" value="MBELARI_LOCUS5686"/>
    <property type="gene ID" value="MBELARI_LOCUS5686"/>
</dbReference>
<feature type="region of interest" description="Disordered" evidence="8">
    <location>
        <begin position="461"/>
        <end position="481"/>
    </location>
</feature>
<protein>
    <submittedName>
        <fullName evidence="11">Fibronectin type-III domain-containing protein</fullName>
    </submittedName>
</protein>
<dbReference type="SUPFAM" id="SSF117281">
    <property type="entry name" value="Kelch motif"/>
    <property type="match status" value="1"/>
</dbReference>
<dbReference type="AlphaFoldDB" id="A0AAF3J9W4"/>
<dbReference type="GO" id="GO:0035097">
    <property type="term" value="C:histone methyltransferase complex"/>
    <property type="evidence" value="ECO:0007669"/>
    <property type="project" value="TreeGrafter"/>
</dbReference>
<dbReference type="FunFam" id="2.120.10.80:FF:000008">
    <property type="entry name" value="host cell factor 1 isoform X1"/>
    <property type="match status" value="1"/>
</dbReference>
<reference evidence="11" key="1">
    <citation type="submission" date="2024-02" db="UniProtKB">
        <authorList>
            <consortium name="WormBaseParasite"/>
        </authorList>
    </citation>
    <scope>IDENTIFICATION</scope>
</reference>
<dbReference type="InterPro" id="IPR059124">
    <property type="entry name" value="Kelch_HCF"/>
</dbReference>
<dbReference type="GO" id="GO:0006338">
    <property type="term" value="P:chromatin remodeling"/>
    <property type="evidence" value="ECO:0007669"/>
    <property type="project" value="TreeGrafter"/>
</dbReference>
<dbReference type="Gene3D" id="2.120.10.80">
    <property type="entry name" value="Kelch-type beta propeller"/>
    <property type="match status" value="2"/>
</dbReference>
<accession>A0AAF3J9W4</accession>
<feature type="compositionally biased region" description="Basic and acidic residues" evidence="8">
    <location>
        <begin position="694"/>
        <end position="703"/>
    </location>
</feature>
<evidence type="ECO:0000256" key="7">
    <source>
        <dbReference type="ARBA" id="ARBA00023306"/>
    </source>
</evidence>
<evidence type="ECO:0000256" key="3">
    <source>
        <dbReference type="ARBA" id="ARBA00022553"/>
    </source>
</evidence>
<evidence type="ECO:0000313" key="10">
    <source>
        <dbReference type="Proteomes" id="UP000887575"/>
    </source>
</evidence>
<evidence type="ECO:0000256" key="6">
    <source>
        <dbReference type="ARBA" id="ARBA00023242"/>
    </source>
</evidence>
<feature type="domain" description="Fibronectin type-III" evidence="9">
    <location>
        <begin position="421"/>
        <end position="899"/>
    </location>
</feature>
<proteinExistence type="predicted"/>
<keyword evidence="6" id="KW-0539">Nucleus</keyword>
<name>A0AAF3J9W4_9BILA</name>
<evidence type="ECO:0000313" key="11">
    <source>
        <dbReference type="WBParaSite" id="MBELARI_LOCUS5686"/>
    </source>
</evidence>
<dbReference type="PANTHER" id="PTHR46003">
    <property type="entry name" value="HOST CELL FACTOR"/>
    <property type="match status" value="1"/>
</dbReference>
<dbReference type="InterPro" id="IPR015915">
    <property type="entry name" value="Kelch-typ_b-propeller"/>
</dbReference>
<keyword evidence="4" id="KW-0677">Repeat</keyword>
<dbReference type="FunFam" id="2.120.10.80:FF:000015">
    <property type="entry name" value="host cell factor 1 isoform X1"/>
    <property type="match status" value="1"/>
</dbReference>
<feature type="compositionally biased region" description="Polar residues" evidence="8">
    <location>
        <begin position="466"/>
        <end position="478"/>
    </location>
</feature>
<keyword evidence="2" id="KW-0880">Kelch repeat</keyword>
<dbReference type="Gene3D" id="6.10.250.2590">
    <property type="match status" value="1"/>
</dbReference>
<feature type="compositionally biased region" description="Basic and acidic residues" evidence="8">
    <location>
        <begin position="724"/>
        <end position="733"/>
    </location>
</feature>
<dbReference type="GO" id="GO:0003713">
    <property type="term" value="F:transcription coactivator activity"/>
    <property type="evidence" value="ECO:0007669"/>
    <property type="project" value="TreeGrafter"/>
</dbReference>
<dbReference type="SUPFAM" id="SSF49265">
    <property type="entry name" value="Fibronectin type III"/>
    <property type="match status" value="1"/>
</dbReference>
<dbReference type="PANTHER" id="PTHR46003:SF1">
    <property type="entry name" value="HOST CELL FACTOR"/>
    <property type="match status" value="1"/>
</dbReference>
<evidence type="ECO:0000256" key="2">
    <source>
        <dbReference type="ARBA" id="ARBA00022441"/>
    </source>
</evidence>
<keyword evidence="5" id="KW-0068">Autocatalytic cleavage</keyword>
<feature type="region of interest" description="Disordered" evidence="8">
    <location>
        <begin position="594"/>
        <end position="737"/>
    </location>
</feature>
<evidence type="ECO:0000256" key="4">
    <source>
        <dbReference type="ARBA" id="ARBA00022737"/>
    </source>
</evidence>
<feature type="compositionally biased region" description="Polar residues" evidence="8">
    <location>
        <begin position="594"/>
        <end position="626"/>
    </location>
</feature>
<evidence type="ECO:0000259" key="9">
    <source>
        <dbReference type="SMART" id="SM00060"/>
    </source>
</evidence>
<dbReference type="InterPro" id="IPR043536">
    <property type="entry name" value="HCF1/2"/>
</dbReference>
<dbReference type="InterPro" id="IPR013783">
    <property type="entry name" value="Ig-like_fold"/>
</dbReference>
<evidence type="ECO:0000256" key="8">
    <source>
        <dbReference type="SAM" id="MobiDB-lite"/>
    </source>
</evidence>
<keyword evidence="7" id="KW-0131">Cell cycle</keyword>
<sequence>MAYVEDTSGQAAYDGEQFRGAAGHYQQNEQNYQYETANQYQQYQPDYHHVASAGENDENNFMETNTAKTIVKWKKVSNTSGPTPRPRHGHRAVAIKDLMIVFGGGNEGIVDEMHVYNTTTNQWFVPSVRGDIPQGCAAFGIVCNGTHIYIFGGMVEYGRYSADIFELQANRWEWRRLRPRPPRNGPPPCARLGHSFTITTHQVAYVFGGLANDSTDPKNNIPRYLNDLYSIDLRQSNAGIALQWEMPQTYGKAPCPRESHSAVFSESSGRRRLIIFGGMNGVRLGDLWILDFESMTWDSPTTDGTCPLPRSLHTASLIGSKMFVFGGWVPLLTEDGTQFSEKEWKCTNTIACLNTDTLVWEPLSVDDHNEASDLLPRARAGHSAIVINTRMFIWSGRDGYRKAWNNQVCCKDMWYLETARPNQAGKVQLVRATVNSLEVCWAAIPTAEAYLLQVQKIEKGDRDESTVQNPTTNMTPSTRPMIATGQPTMARIPVSRGSIVSGGPQKVIMHRTPQGQLMKIVRPTSGTVLSSSSGQVVRVVKNVAGGTPISTASAINRTAIKPAFVIKTQTPLGSQTQSQKVVFVSQAAPSQVQRVQPEQVHVNQTGPSISTQGTTYTQPQISQQQVDDGGLPHNLLDEVPEAGEAPQTSPRHFMGNEEMELPRSNGDEDDPSEQIAEAGGEEVPELTEGAHTLIPREEKKEDVPESSNQEANNAEGESAAFVKESNDAEESKPDSSQFMQELSDIVLGVNAGEPMDEHQVPSNLASMPVDGAPRQTAGVPMPHDVLTAQQSRMNKQAFEEPIAQQFADEPQQHVQHDGALLQNDDKKDEWFDIGIIKGTQCNVTHFFLPSESTLEQHYGTDFDVGMHAGQNVSFLRKGALEPGTAYRFRVAALNTVGRGPWSELAAFKTCLPGFPGAPSSIKIAKGADGAHLTWEPPANAAVSGRIIEYSVYLAVRNTTSNGDSQLAFMRVYVGVEPSCVVTQNNLNAAYVDTTAKPAIIFRIAAKNEKGYGPATQVRWLQLESENRRNVAPAANRYPVSSMSSQQSGGYYLPTKRIRMDQ</sequence>
<evidence type="ECO:0000256" key="5">
    <source>
        <dbReference type="ARBA" id="ARBA00022813"/>
    </source>
</evidence>
<comment type="subcellular location">
    <subcellularLocation>
        <location evidence="1">Nucleus</location>
    </subcellularLocation>
</comment>
<keyword evidence="10" id="KW-1185">Reference proteome</keyword>
<keyword evidence="3" id="KW-0597">Phosphoprotein</keyword>
<dbReference type="Pfam" id="PF13854">
    <property type="entry name" value="Kelch_HCF"/>
    <property type="match status" value="1"/>
</dbReference>
<dbReference type="SMART" id="SM00060">
    <property type="entry name" value="FN3"/>
    <property type="match status" value="2"/>
</dbReference>
<dbReference type="Proteomes" id="UP000887575">
    <property type="component" value="Unassembled WGS sequence"/>
</dbReference>